<dbReference type="GO" id="GO:0004377">
    <property type="term" value="F:GDP-Man:Man(3)GlcNAc(2)-PP-Dol alpha-1,2-mannosyltransferase activity"/>
    <property type="evidence" value="ECO:0007669"/>
    <property type="project" value="InterPro"/>
</dbReference>
<dbReference type="PANTHER" id="PTHR45919:SF1">
    <property type="entry name" value="GDP-MAN:MAN(3)GLCNAC(2)-PP-DOL ALPHA-1,2-MANNOSYLTRANSFERASE"/>
    <property type="match status" value="1"/>
</dbReference>
<dbReference type="InterPro" id="IPR038013">
    <property type="entry name" value="ALG11"/>
</dbReference>
<dbReference type="GO" id="GO:0006487">
    <property type="term" value="P:protein N-linked glycosylation"/>
    <property type="evidence" value="ECO:0007669"/>
    <property type="project" value="TreeGrafter"/>
</dbReference>
<organism evidence="2 3">
    <name type="scientific">Candidatus Amesbacteria bacterium RIFOXYB1_FULL_44_23</name>
    <dbReference type="NCBI Taxonomy" id="1797263"/>
    <lineage>
        <taxon>Bacteria</taxon>
        <taxon>Candidatus Amesiibacteriota</taxon>
    </lineage>
</organism>
<dbReference type="Proteomes" id="UP000176424">
    <property type="component" value="Unassembled WGS sequence"/>
</dbReference>
<reference evidence="2 3" key="1">
    <citation type="journal article" date="2016" name="Nat. Commun.">
        <title>Thousands of microbial genomes shed light on interconnected biogeochemical processes in an aquifer system.</title>
        <authorList>
            <person name="Anantharaman K."/>
            <person name="Brown C.T."/>
            <person name="Hug L.A."/>
            <person name="Sharon I."/>
            <person name="Castelle C.J."/>
            <person name="Probst A.J."/>
            <person name="Thomas B.C."/>
            <person name="Singh A."/>
            <person name="Wilkins M.J."/>
            <person name="Karaoz U."/>
            <person name="Brodie E.L."/>
            <person name="Williams K.H."/>
            <person name="Hubbard S.S."/>
            <person name="Banfield J.F."/>
        </authorList>
    </citation>
    <scope>NUCLEOTIDE SEQUENCE [LARGE SCALE GENOMIC DNA]</scope>
</reference>
<dbReference type="STRING" id="1797263.A2397_04135"/>
<dbReference type="EMBL" id="MEXR01000052">
    <property type="protein sequence ID" value="OGD08720.1"/>
    <property type="molecule type" value="Genomic_DNA"/>
</dbReference>
<dbReference type="Pfam" id="PF00534">
    <property type="entry name" value="Glycos_transf_1"/>
    <property type="match status" value="1"/>
</dbReference>
<evidence type="ECO:0000313" key="3">
    <source>
        <dbReference type="Proteomes" id="UP000176424"/>
    </source>
</evidence>
<protein>
    <recommendedName>
        <fullName evidence="1">Glycosyl transferase family 1 domain-containing protein</fullName>
    </recommendedName>
</protein>
<name>A0A1F4ZR26_9BACT</name>
<comment type="caution">
    <text evidence="2">The sequence shown here is derived from an EMBL/GenBank/DDBJ whole genome shotgun (WGS) entry which is preliminary data.</text>
</comment>
<dbReference type="AlphaFoldDB" id="A0A1F4ZR26"/>
<dbReference type="PANTHER" id="PTHR45919">
    <property type="entry name" value="GDP-MAN:MAN(3)GLCNAC(2)-PP-DOL ALPHA-1,2-MANNOSYLTRANSFERASE"/>
    <property type="match status" value="1"/>
</dbReference>
<dbReference type="InterPro" id="IPR001296">
    <property type="entry name" value="Glyco_trans_1"/>
</dbReference>
<dbReference type="GO" id="GO:0016020">
    <property type="term" value="C:membrane"/>
    <property type="evidence" value="ECO:0007669"/>
    <property type="project" value="TreeGrafter"/>
</dbReference>
<dbReference type="SUPFAM" id="SSF53756">
    <property type="entry name" value="UDP-Glycosyltransferase/glycogen phosphorylase"/>
    <property type="match status" value="1"/>
</dbReference>
<sequence>MRKKALIINPYWDSLGGGERYTATLVRYLLDRGWLVDIYWSTNFSSQLKDRFGVDVGLANWLNKTYSPPQTIKYDLLFWVSDGSLPVSFCKKTIIHLQFPFLNIAGRGFKNFLKSRIYTFVVNSGFTKTFIDKEFSVSSQVVYPPIDTSLFMSAAKTNSIVYVGRFSNLTQHKGQEVLIKSFKNISRSIPGWKLILAGGTSVGTNSADLTKLKKQAKGYPIEFVTNPSFDQLRKLFSSSKIFWSASGFGVDQNSQPIKTEHFGITVVEAMAAGSVPVIVNAGGHPEIVEDKVSGFLWATTQELESTTLDLITQNQFAKYSQAAQVRSKIFDVTEFNNRLDRVIKV</sequence>
<dbReference type="Gene3D" id="3.40.50.2000">
    <property type="entry name" value="Glycogen Phosphorylase B"/>
    <property type="match status" value="1"/>
</dbReference>
<gene>
    <name evidence="2" type="ORF">A2397_04135</name>
</gene>
<accession>A0A1F4ZR26</accession>
<evidence type="ECO:0000313" key="2">
    <source>
        <dbReference type="EMBL" id="OGD08720.1"/>
    </source>
</evidence>
<proteinExistence type="predicted"/>
<evidence type="ECO:0000259" key="1">
    <source>
        <dbReference type="Pfam" id="PF00534"/>
    </source>
</evidence>
<dbReference type="CDD" id="cd03801">
    <property type="entry name" value="GT4_PimA-like"/>
    <property type="match status" value="1"/>
</dbReference>
<feature type="domain" description="Glycosyl transferase family 1" evidence="1">
    <location>
        <begin position="156"/>
        <end position="310"/>
    </location>
</feature>